<feature type="compositionally biased region" description="Polar residues" evidence="1">
    <location>
        <begin position="284"/>
        <end position="305"/>
    </location>
</feature>
<dbReference type="PANTHER" id="PTHR12751">
    <property type="entry name" value="PHOSPHATASE AND ACTIN REGULATOR PHACTR"/>
    <property type="match status" value="1"/>
</dbReference>
<dbReference type="PANTHER" id="PTHR12751:SF18">
    <property type="entry name" value="PHOSPHATASE AND ACTIN REGULATOR 1"/>
    <property type="match status" value="1"/>
</dbReference>
<dbReference type="OrthoDB" id="5563016at2759"/>
<feature type="compositionally biased region" description="Polar residues" evidence="1">
    <location>
        <begin position="731"/>
        <end position="753"/>
    </location>
</feature>
<keyword evidence="3" id="KW-1185">Reference proteome</keyword>
<evidence type="ECO:0008006" key="4">
    <source>
        <dbReference type="Google" id="ProtNLM"/>
    </source>
</evidence>
<feature type="compositionally biased region" description="Low complexity" evidence="1">
    <location>
        <begin position="154"/>
        <end position="167"/>
    </location>
</feature>
<dbReference type="GO" id="GO:0003779">
    <property type="term" value="F:actin binding"/>
    <property type="evidence" value="ECO:0007669"/>
    <property type="project" value="TreeGrafter"/>
</dbReference>
<feature type="compositionally biased region" description="Polar residues" evidence="1">
    <location>
        <begin position="81"/>
        <end position="105"/>
    </location>
</feature>
<sequence length="856" mass="91009">MAALVQTLPQQTTTVTMLQTRPSSASGTLQPSQNQAAYHQYPVNSQQRNNFHGLNNNNMAISNYRGHSSMAPIAPYAFTSSPGLSIGGQQTPNGSQSRPEQQRTASAPIVPTLQGGSTNAPNRSRYPAALSVSTTSSSSSSELSPRSGTRDDSAITSTARIATRAARPLSTIITSHRHRPAPPMASPAKPAPDRYRRPAIRRADSSNSSQAGVSSPSVSTMPNVMQFYGASTQAVNSQAFNLQMPQQNQPSATADDLQLNQRTTSEQAKRYRRRSIHTIDAHDNSNASPSPGFLQQGSRPVNNASGRIDQPPEQHGQHPLRSSPVVTLRPATSHGRNDSTDSMKSARSGHSRPNSSDKQEATSVSMATGSPAQSSTSSVANSNAFNGKDQAISKNDQPRLVNIPVRASSTDAAKRLSSPSPLSKPVTMGADSSASKSKDSFASAVNAALQPTQSKSTNAQPATKPNAISPAAQQLAALNDKEGKKSKTSRLRRAFSFGSAAELRKASAESHLVSRSGNDALDRSKLRREKYQIEQDAEQDKIAQQQEAAGIGSNIYSGQGNFFTGSTDNLSISSTASSASVMIRKMGKGMKKSTRSLVGLFRPKSVIGVPAADAAVPEASQAQVSMVNVEAEREKVNVNASAADAVSGGTGFPRLERNSLDATVISSASTDRLGSANTENSANRRSIVGGEKERAEVLAAVKKGILKRSGTGSGNSSPVILPADGKAANFNLPQIPNVNNDSPNSSAPSTPNDDQVHKQAVTLGGEDYFMSALKFRGGDSKSVPGTPSGTIKRNATFSPRIQFHDTWPSQEYDRRSEIATCNRLTPMLAQQIKEELNTFKMEMEVHENSKIYTHFF</sequence>
<feature type="region of interest" description="Disordered" evidence="1">
    <location>
        <begin position="731"/>
        <end position="755"/>
    </location>
</feature>
<feature type="compositionally biased region" description="Low complexity" evidence="1">
    <location>
        <begin position="131"/>
        <end position="147"/>
    </location>
</feature>
<dbReference type="EMBL" id="PHWZ01000450">
    <property type="protein sequence ID" value="TEY39724.1"/>
    <property type="molecule type" value="Genomic_DNA"/>
</dbReference>
<dbReference type="GO" id="GO:0030036">
    <property type="term" value="P:actin cytoskeleton organization"/>
    <property type="evidence" value="ECO:0007669"/>
    <property type="project" value="TreeGrafter"/>
</dbReference>
<feature type="region of interest" description="Disordered" evidence="1">
    <location>
        <begin position="81"/>
        <end position="194"/>
    </location>
</feature>
<accession>A0A4Y8CN26</accession>
<evidence type="ECO:0000313" key="3">
    <source>
        <dbReference type="Proteomes" id="UP000297299"/>
    </source>
</evidence>
<name>A0A4Y8CN26_9HELO</name>
<feature type="compositionally biased region" description="Low complexity" evidence="1">
    <location>
        <begin position="205"/>
        <end position="219"/>
    </location>
</feature>
<feature type="region of interest" description="Disordered" evidence="1">
    <location>
        <begin position="201"/>
        <end position="220"/>
    </location>
</feature>
<dbReference type="AlphaFoldDB" id="A0A4Y8CN26"/>
<feature type="compositionally biased region" description="Polar residues" evidence="1">
    <location>
        <begin position="361"/>
        <end position="385"/>
    </location>
</feature>
<dbReference type="STRING" id="38488.A0A4Y8CN26"/>
<evidence type="ECO:0000256" key="1">
    <source>
        <dbReference type="SAM" id="MobiDB-lite"/>
    </source>
</evidence>
<dbReference type="Proteomes" id="UP000297299">
    <property type="component" value="Unassembled WGS sequence"/>
</dbReference>
<proteinExistence type="predicted"/>
<reference evidence="2 3" key="1">
    <citation type="submission" date="2017-11" db="EMBL/GenBank/DDBJ databases">
        <title>Comparative genomics of Botrytis spp.</title>
        <authorList>
            <person name="Valero-Jimenez C.A."/>
            <person name="Tapia P."/>
            <person name="Veloso J."/>
            <person name="Silva-Moreno E."/>
            <person name="Staats M."/>
            <person name="Valdes J.H."/>
            <person name="Van Kan J.A.L."/>
        </authorList>
    </citation>
    <scope>NUCLEOTIDE SEQUENCE [LARGE SCALE GENOMIC DNA]</scope>
    <source>
        <strain evidence="2 3">MUCL2830</strain>
    </source>
</reference>
<feature type="region of interest" description="Disordered" evidence="1">
    <location>
        <begin position="246"/>
        <end position="437"/>
    </location>
</feature>
<protein>
    <recommendedName>
        <fullName evidence="4">BNI4 Bud neck involved</fullName>
    </recommendedName>
</protein>
<gene>
    <name evidence="2" type="ORF">BOTCAL_0451g00010</name>
</gene>
<feature type="compositionally biased region" description="Polar residues" evidence="1">
    <location>
        <begin position="246"/>
        <end position="266"/>
    </location>
</feature>
<evidence type="ECO:0000313" key="2">
    <source>
        <dbReference type="EMBL" id="TEY39724.1"/>
    </source>
</evidence>
<comment type="caution">
    <text evidence="2">The sequence shown here is derived from an EMBL/GenBank/DDBJ whole genome shotgun (WGS) entry which is preliminary data.</text>
</comment>
<organism evidence="2 3">
    <name type="scientific">Botryotinia calthae</name>
    <dbReference type="NCBI Taxonomy" id="38488"/>
    <lineage>
        <taxon>Eukaryota</taxon>
        <taxon>Fungi</taxon>
        <taxon>Dikarya</taxon>
        <taxon>Ascomycota</taxon>
        <taxon>Pezizomycotina</taxon>
        <taxon>Leotiomycetes</taxon>
        <taxon>Helotiales</taxon>
        <taxon>Sclerotiniaceae</taxon>
        <taxon>Botryotinia</taxon>
    </lineage>
</organism>